<dbReference type="AlphaFoldDB" id="A0A5B7JXM0"/>
<accession>A0A5B7JXM0</accession>
<organism evidence="1 2">
    <name type="scientific">Portunus trituberculatus</name>
    <name type="common">Swimming crab</name>
    <name type="synonym">Neptunus trituberculatus</name>
    <dbReference type="NCBI Taxonomy" id="210409"/>
    <lineage>
        <taxon>Eukaryota</taxon>
        <taxon>Metazoa</taxon>
        <taxon>Ecdysozoa</taxon>
        <taxon>Arthropoda</taxon>
        <taxon>Crustacea</taxon>
        <taxon>Multicrustacea</taxon>
        <taxon>Malacostraca</taxon>
        <taxon>Eumalacostraca</taxon>
        <taxon>Eucarida</taxon>
        <taxon>Decapoda</taxon>
        <taxon>Pleocyemata</taxon>
        <taxon>Brachyura</taxon>
        <taxon>Eubrachyura</taxon>
        <taxon>Portunoidea</taxon>
        <taxon>Portunidae</taxon>
        <taxon>Portuninae</taxon>
        <taxon>Portunus</taxon>
    </lineage>
</organism>
<dbReference type="SUPFAM" id="SSF49777">
    <property type="entry name" value="PEBP-like"/>
    <property type="match status" value="1"/>
</dbReference>
<dbReference type="Proteomes" id="UP000324222">
    <property type="component" value="Unassembled WGS sequence"/>
</dbReference>
<evidence type="ECO:0000313" key="2">
    <source>
        <dbReference type="Proteomes" id="UP000324222"/>
    </source>
</evidence>
<name>A0A5B7JXM0_PORTR</name>
<protein>
    <submittedName>
        <fullName evidence="1">Protein TERMINAL FLOWER 1</fullName>
    </submittedName>
</protein>
<gene>
    <name evidence="1" type="primary">TFL1</name>
    <name evidence="1" type="ORF">E2C01_092386</name>
</gene>
<proteinExistence type="predicted"/>
<dbReference type="Gene3D" id="3.90.280.10">
    <property type="entry name" value="PEBP-like"/>
    <property type="match status" value="1"/>
</dbReference>
<sequence length="102" mass="11215">MNGVVLPCIPPGDESVEYEAPRPNLDTGQHRLVFLVYRQRTVLRSSDPKVPSARSCQSAGRDHIDLTRLASDLELEGPTAANYFLSEWDVTVEHTCTTSAAS</sequence>
<reference evidence="1 2" key="1">
    <citation type="submission" date="2019-05" db="EMBL/GenBank/DDBJ databases">
        <title>Another draft genome of Portunus trituberculatus and its Hox gene families provides insights of decapod evolution.</title>
        <authorList>
            <person name="Jeong J.-H."/>
            <person name="Song I."/>
            <person name="Kim S."/>
            <person name="Choi T."/>
            <person name="Kim D."/>
            <person name="Ryu S."/>
            <person name="Kim W."/>
        </authorList>
    </citation>
    <scope>NUCLEOTIDE SEQUENCE [LARGE SCALE GENOMIC DNA]</scope>
    <source>
        <tissue evidence="1">Muscle</tissue>
    </source>
</reference>
<comment type="caution">
    <text evidence="1">The sequence shown here is derived from an EMBL/GenBank/DDBJ whole genome shotgun (WGS) entry which is preliminary data.</text>
</comment>
<dbReference type="OrthoDB" id="2506647at2759"/>
<dbReference type="EMBL" id="VSRR010108591">
    <property type="protein sequence ID" value="MPC97094.1"/>
    <property type="molecule type" value="Genomic_DNA"/>
</dbReference>
<keyword evidence="2" id="KW-1185">Reference proteome</keyword>
<dbReference type="InterPro" id="IPR036610">
    <property type="entry name" value="PEBP-like_sf"/>
</dbReference>
<evidence type="ECO:0000313" key="1">
    <source>
        <dbReference type="EMBL" id="MPC97094.1"/>
    </source>
</evidence>